<evidence type="ECO:0000313" key="2">
    <source>
        <dbReference type="Proteomes" id="UP000286806"/>
    </source>
</evidence>
<dbReference type="Proteomes" id="UP000286806">
    <property type="component" value="Unassembled WGS sequence"/>
</dbReference>
<dbReference type="EMBL" id="BGOW01000020">
    <property type="protein sequence ID" value="GBL46463.1"/>
    <property type="molecule type" value="Genomic_DNA"/>
</dbReference>
<sequence>MSEVKRNEVSINSELFYSMENATAGLAALGDLMRNVDKDHLDESTFDGIAQLLEILSKPFFDAVLDGHGLGADKEIARPRQEANKTPH</sequence>
<keyword evidence="2" id="KW-1185">Reference proteome</keyword>
<evidence type="ECO:0000313" key="1">
    <source>
        <dbReference type="EMBL" id="GBL46463.1"/>
    </source>
</evidence>
<organism evidence="1 2">
    <name type="scientific">Sulfuriferula multivorans</name>
    <dbReference type="NCBI Taxonomy" id="1559896"/>
    <lineage>
        <taxon>Bacteria</taxon>
        <taxon>Pseudomonadati</taxon>
        <taxon>Pseudomonadota</taxon>
        <taxon>Betaproteobacteria</taxon>
        <taxon>Nitrosomonadales</taxon>
        <taxon>Sulfuricellaceae</taxon>
        <taxon>Sulfuriferula</taxon>
    </lineage>
</organism>
<gene>
    <name evidence="1" type="ORF">SFMTTN_2277</name>
</gene>
<accession>A0A401JFU2</accession>
<proteinExistence type="predicted"/>
<reference evidence="1 2" key="1">
    <citation type="journal article" date="2019" name="Front. Microbiol.">
        <title>Genomes of Neutrophilic Sulfur-Oxidizing Chemolithoautotrophs Representing 9 Proteobacterial Species From 8 Genera.</title>
        <authorList>
            <person name="Watanabe T."/>
            <person name="Kojima H."/>
            <person name="Umezawa K."/>
            <person name="Hori C."/>
            <person name="Takasuka T.E."/>
            <person name="Kato Y."/>
            <person name="Fukui M."/>
        </authorList>
    </citation>
    <scope>NUCLEOTIDE SEQUENCE [LARGE SCALE GENOMIC DNA]</scope>
    <source>
        <strain evidence="1 2">TTN</strain>
    </source>
</reference>
<dbReference type="AlphaFoldDB" id="A0A401JFU2"/>
<protein>
    <submittedName>
        <fullName evidence="1">Uncharacterized protein</fullName>
    </submittedName>
</protein>
<name>A0A401JFU2_9PROT</name>
<dbReference type="RefSeq" id="WP_124705249.1">
    <property type="nucleotide sequence ID" value="NZ_BGOW01000020.1"/>
</dbReference>
<comment type="caution">
    <text evidence="1">The sequence shown here is derived from an EMBL/GenBank/DDBJ whole genome shotgun (WGS) entry which is preliminary data.</text>
</comment>